<sequence>MAILALAGCATPQQRAAEKDDNLAAAGFVIRPANTPQRQAMLRSLPPNRIVQRAHGNTVSFVYADPLVCNCLYIGTQQAYDAYRRYMQQKQLADEQQVTAETWSDAGWDWGPWGPWPWGP</sequence>
<keyword evidence="2" id="KW-1185">Reference proteome</keyword>
<dbReference type="OrthoDB" id="7596417at2"/>
<reference evidence="1 2" key="1">
    <citation type="journal article" date="2018" name="Arch. Microbiol.">
        <title>New insights into the metabolic potential of the phototrophic purple bacterium Rhodopila globiformis DSM 161(T) from its draft genome sequence and evidence for a vanadium-dependent nitrogenase.</title>
        <authorList>
            <person name="Imhoff J.F."/>
            <person name="Rahn T."/>
            <person name="Kunzel S."/>
            <person name="Neulinger S.C."/>
        </authorList>
    </citation>
    <scope>NUCLEOTIDE SEQUENCE [LARGE SCALE GENOMIC DNA]</scope>
    <source>
        <strain evidence="1 2">DSM 161</strain>
    </source>
</reference>
<evidence type="ECO:0000313" key="2">
    <source>
        <dbReference type="Proteomes" id="UP000239724"/>
    </source>
</evidence>
<dbReference type="Proteomes" id="UP000239724">
    <property type="component" value="Unassembled WGS sequence"/>
</dbReference>
<organism evidence="1 2">
    <name type="scientific">Rhodopila globiformis</name>
    <name type="common">Rhodopseudomonas globiformis</name>
    <dbReference type="NCBI Taxonomy" id="1071"/>
    <lineage>
        <taxon>Bacteria</taxon>
        <taxon>Pseudomonadati</taxon>
        <taxon>Pseudomonadota</taxon>
        <taxon>Alphaproteobacteria</taxon>
        <taxon>Acetobacterales</taxon>
        <taxon>Acetobacteraceae</taxon>
        <taxon>Rhodopila</taxon>
    </lineage>
</organism>
<gene>
    <name evidence="1" type="ORF">CCS01_01155</name>
</gene>
<name>A0A2S6NNZ5_RHOGL</name>
<comment type="caution">
    <text evidence="1">The sequence shown here is derived from an EMBL/GenBank/DDBJ whole genome shotgun (WGS) entry which is preliminary data.</text>
</comment>
<evidence type="ECO:0000313" key="1">
    <source>
        <dbReference type="EMBL" id="PPQ39552.1"/>
    </source>
</evidence>
<protein>
    <submittedName>
        <fullName evidence="1">Uncharacterized protein</fullName>
    </submittedName>
</protein>
<proteinExistence type="predicted"/>
<dbReference type="EMBL" id="NHRY01000032">
    <property type="protein sequence ID" value="PPQ39552.1"/>
    <property type="molecule type" value="Genomic_DNA"/>
</dbReference>
<accession>A0A2S6NNZ5</accession>
<dbReference type="AlphaFoldDB" id="A0A2S6NNZ5"/>